<dbReference type="InterPro" id="IPR037006">
    <property type="entry name" value="CheA-like_homodim_sf"/>
</dbReference>
<dbReference type="SUPFAM" id="SSF47226">
    <property type="entry name" value="Histidine-containing phosphotransfer domain, HPT domain"/>
    <property type="match status" value="1"/>
</dbReference>
<dbReference type="Gene3D" id="3.30.565.10">
    <property type="entry name" value="Histidine kinase-like ATPase, C-terminal domain"/>
    <property type="match status" value="1"/>
</dbReference>
<dbReference type="SUPFAM" id="SSF55874">
    <property type="entry name" value="ATPase domain of HSP90 chaperone/DNA topoisomerase II/histidine kinase"/>
    <property type="match status" value="1"/>
</dbReference>
<evidence type="ECO:0000256" key="5">
    <source>
        <dbReference type="ARBA" id="ARBA00022777"/>
    </source>
</evidence>
<dbReference type="PRINTS" id="PR00344">
    <property type="entry name" value="BCTRLSENSOR"/>
</dbReference>
<evidence type="ECO:0000259" key="7">
    <source>
        <dbReference type="PROSITE" id="PS50851"/>
    </source>
</evidence>
<name>A0A0F9LYP6_9ZZZZ</name>
<dbReference type="PROSITE" id="PS50851">
    <property type="entry name" value="CHEW"/>
    <property type="match status" value="1"/>
</dbReference>
<dbReference type="SUPFAM" id="SSF50341">
    <property type="entry name" value="CheW-like"/>
    <property type="match status" value="1"/>
</dbReference>
<dbReference type="InterPro" id="IPR008207">
    <property type="entry name" value="Sig_transdc_His_kin_Hpt_dom"/>
</dbReference>
<dbReference type="EC" id="2.7.13.3" evidence="2"/>
<organism evidence="9">
    <name type="scientific">marine sediment metagenome</name>
    <dbReference type="NCBI Taxonomy" id="412755"/>
    <lineage>
        <taxon>unclassified sequences</taxon>
        <taxon>metagenomes</taxon>
        <taxon>ecological metagenomes</taxon>
    </lineage>
</organism>
<protein>
    <recommendedName>
        <fullName evidence="2">histidine kinase</fullName>
        <ecNumber evidence="2">2.7.13.3</ecNumber>
    </recommendedName>
</protein>
<accession>A0A0F9LYP6</accession>
<reference evidence="9" key="1">
    <citation type="journal article" date="2015" name="Nature">
        <title>Complex archaea that bridge the gap between prokaryotes and eukaryotes.</title>
        <authorList>
            <person name="Spang A."/>
            <person name="Saw J.H."/>
            <person name="Jorgensen S.L."/>
            <person name="Zaremba-Niedzwiedzka K."/>
            <person name="Martijn J."/>
            <person name="Lind A.E."/>
            <person name="van Eijk R."/>
            <person name="Schleper C."/>
            <person name="Guy L."/>
            <person name="Ettema T.J."/>
        </authorList>
    </citation>
    <scope>NUCLEOTIDE SEQUENCE</scope>
</reference>
<dbReference type="InterPro" id="IPR002545">
    <property type="entry name" value="CheW-lke_dom"/>
</dbReference>
<evidence type="ECO:0000256" key="1">
    <source>
        <dbReference type="ARBA" id="ARBA00000085"/>
    </source>
</evidence>
<evidence type="ECO:0000256" key="3">
    <source>
        <dbReference type="ARBA" id="ARBA00022553"/>
    </source>
</evidence>
<keyword evidence="3" id="KW-0597">Phosphoprotein</keyword>
<dbReference type="Gene3D" id="2.30.30.40">
    <property type="entry name" value="SH3 Domains"/>
    <property type="match status" value="1"/>
</dbReference>
<dbReference type="PROSITE" id="PS50894">
    <property type="entry name" value="HPT"/>
    <property type="match status" value="1"/>
</dbReference>
<dbReference type="SMART" id="SM00387">
    <property type="entry name" value="HATPase_c"/>
    <property type="match status" value="1"/>
</dbReference>
<dbReference type="GO" id="GO:0000155">
    <property type="term" value="F:phosphorelay sensor kinase activity"/>
    <property type="evidence" value="ECO:0007669"/>
    <property type="project" value="InterPro"/>
</dbReference>
<dbReference type="Gene3D" id="1.10.287.560">
    <property type="entry name" value="Histidine kinase CheA-like, homodimeric domain"/>
    <property type="match status" value="1"/>
</dbReference>
<gene>
    <name evidence="9" type="ORF">LCGC14_1524240</name>
</gene>
<dbReference type="Pfam" id="PF01584">
    <property type="entry name" value="CheW"/>
    <property type="match status" value="1"/>
</dbReference>
<dbReference type="FunFam" id="3.30.565.10:FF:000016">
    <property type="entry name" value="Chemotaxis protein CheA, putative"/>
    <property type="match status" value="1"/>
</dbReference>
<dbReference type="Pfam" id="PF01627">
    <property type="entry name" value="Hpt"/>
    <property type="match status" value="1"/>
</dbReference>
<evidence type="ECO:0000259" key="8">
    <source>
        <dbReference type="PROSITE" id="PS50894"/>
    </source>
</evidence>
<comment type="catalytic activity">
    <reaction evidence="1">
        <text>ATP + protein L-histidine = ADP + protein N-phospho-L-histidine.</text>
        <dbReference type="EC" id="2.7.13.3"/>
    </reaction>
</comment>
<feature type="domain" description="CheW-like" evidence="7">
    <location>
        <begin position="533"/>
        <end position="665"/>
    </location>
</feature>
<dbReference type="PROSITE" id="PS50109">
    <property type="entry name" value="HIS_KIN"/>
    <property type="match status" value="1"/>
</dbReference>
<evidence type="ECO:0000256" key="2">
    <source>
        <dbReference type="ARBA" id="ARBA00012438"/>
    </source>
</evidence>
<dbReference type="InterPro" id="IPR005467">
    <property type="entry name" value="His_kinase_dom"/>
</dbReference>
<dbReference type="InterPro" id="IPR036061">
    <property type="entry name" value="CheW-like_dom_sf"/>
</dbReference>
<dbReference type="PANTHER" id="PTHR43395:SF1">
    <property type="entry name" value="CHEMOTAXIS PROTEIN CHEA"/>
    <property type="match status" value="1"/>
</dbReference>
<proteinExistence type="predicted"/>
<dbReference type="Pfam" id="PF02518">
    <property type="entry name" value="HATPase_c"/>
    <property type="match status" value="1"/>
</dbReference>
<dbReference type="InterPro" id="IPR036097">
    <property type="entry name" value="HisK_dim/P_sf"/>
</dbReference>
<dbReference type="Gene3D" id="1.20.120.160">
    <property type="entry name" value="HPT domain"/>
    <property type="match status" value="1"/>
</dbReference>
<comment type="caution">
    <text evidence="9">The sequence shown here is derived from an EMBL/GenBank/DDBJ whole genome shotgun (WGS) entry which is preliminary data.</text>
</comment>
<dbReference type="PANTHER" id="PTHR43395">
    <property type="entry name" value="SENSOR HISTIDINE KINASE CHEA"/>
    <property type="match status" value="1"/>
</dbReference>
<dbReference type="GO" id="GO:0006935">
    <property type="term" value="P:chemotaxis"/>
    <property type="evidence" value="ECO:0007669"/>
    <property type="project" value="InterPro"/>
</dbReference>
<dbReference type="InterPro" id="IPR036641">
    <property type="entry name" value="HPT_dom_sf"/>
</dbReference>
<dbReference type="InterPro" id="IPR036890">
    <property type="entry name" value="HATPase_C_sf"/>
</dbReference>
<dbReference type="InterPro" id="IPR004105">
    <property type="entry name" value="CheA-like_dim"/>
</dbReference>
<dbReference type="SUPFAM" id="SSF47384">
    <property type="entry name" value="Homodimeric domain of signal transducing histidine kinase"/>
    <property type="match status" value="1"/>
</dbReference>
<evidence type="ECO:0000256" key="4">
    <source>
        <dbReference type="ARBA" id="ARBA00022679"/>
    </source>
</evidence>
<dbReference type="SMART" id="SM00073">
    <property type="entry name" value="HPT"/>
    <property type="match status" value="1"/>
</dbReference>
<dbReference type="CDD" id="cd00088">
    <property type="entry name" value="HPT"/>
    <property type="match status" value="1"/>
</dbReference>
<feature type="domain" description="HPt" evidence="8">
    <location>
        <begin position="1"/>
        <end position="104"/>
    </location>
</feature>
<dbReference type="SMART" id="SM01231">
    <property type="entry name" value="H-kinase_dim"/>
    <property type="match status" value="1"/>
</dbReference>
<dbReference type="AlphaFoldDB" id="A0A0F9LYP6"/>
<sequence>MKPSDSEFIDEADELLSDAVSCLLDMQDAGSREPDPDAINGLFRAMHTLKGMAALYGHQCITDLSHGLEDLLDNIRLGKAGMGKQSVDFFFRHIDILRSLVKDVREGKPMDKKHVEACVAEIRSFDETSLNVVKAGEDPLAVLIKGYKDILDVLSEYEEHRLKSNLKSGKGIYKVSVVHSLEDFDTRLKDLTARIKKFGELISTMPTSEGVPVGSIGFTLVLGSKKTEDEVRELTGSEVEVMAGRSGRSGKAAPKAELAGKALHSIAEQEQTLKTVSTTVRVDIEKLDRLLNTVGEISLVKSNTRKLWARMSETFGQSPLVIELYKQVQYMERRLHELQENILEIRMVPIGQIFSRLGQVVRRYANISGKEINLTFFGEDTEIDKFLAEEVVDPLMHIVRNAIDHGLEKPAERKSKGKPEAGSLELRARQKGNNVVIEISDDGRGIDMGKVKRRAVQRGMVTTSEQLEEKDILEFMFEAGFSTKDTVSETSGRGVGLDVVKLMLASLGGFVEVSTEPGKGTVFTLTLPITLAIVKSLMVRVGRETFAMPLSSMNETFDFNRNSIQRLDGGDVYNLRGEMLPVAALDRMLHIDSDNNEDAYAVVVGHGDKRIGLVVDELLHQQEIVIKPLGDYFEGVSGFAGATEVGSDEVVLVLDAEALLAEAFEKKKVLEIQG</sequence>
<keyword evidence="5" id="KW-0418">Kinase</keyword>
<dbReference type="InterPro" id="IPR003594">
    <property type="entry name" value="HATPase_dom"/>
</dbReference>
<dbReference type="GO" id="GO:0005737">
    <property type="term" value="C:cytoplasm"/>
    <property type="evidence" value="ECO:0007669"/>
    <property type="project" value="InterPro"/>
</dbReference>
<dbReference type="InterPro" id="IPR051315">
    <property type="entry name" value="Bact_Chemotaxis_CheA"/>
</dbReference>
<dbReference type="SMART" id="SM00260">
    <property type="entry name" value="CheW"/>
    <property type="match status" value="1"/>
</dbReference>
<evidence type="ECO:0000259" key="6">
    <source>
        <dbReference type="PROSITE" id="PS50109"/>
    </source>
</evidence>
<dbReference type="EMBL" id="LAZR01011349">
    <property type="protein sequence ID" value="KKM62187.1"/>
    <property type="molecule type" value="Genomic_DNA"/>
</dbReference>
<evidence type="ECO:0000313" key="9">
    <source>
        <dbReference type="EMBL" id="KKM62187.1"/>
    </source>
</evidence>
<dbReference type="CDD" id="cd00731">
    <property type="entry name" value="CheA_reg"/>
    <property type="match status" value="1"/>
</dbReference>
<feature type="domain" description="Histidine kinase" evidence="6">
    <location>
        <begin position="333"/>
        <end position="531"/>
    </location>
</feature>
<keyword evidence="4" id="KW-0808">Transferase</keyword>
<dbReference type="Pfam" id="PF02895">
    <property type="entry name" value="H-kinase_dim"/>
    <property type="match status" value="1"/>
</dbReference>
<dbReference type="InterPro" id="IPR004358">
    <property type="entry name" value="Sig_transdc_His_kin-like_C"/>
</dbReference>